<dbReference type="InterPro" id="IPR000073">
    <property type="entry name" value="AB_hydrolase_1"/>
</dbReference>
<keyword evidence="3" id="KW-0812">Transmembrane</keyword>
<gene>
    <name evidence="6" type="ORF">sscle_03g031040</name>
</gene>
<reference evidence="7" key="1">
    <citation type="journal article" date="2017" name="Genome Biol. Evol.">
        <title>The complete genome sequence of the phytopathogenic fungus Sclerotinia sclerotiorum reveals insights into the genome architecture of broad host range pathogens.</title>
        <authorList>
            <person name="Derbyshire M."/>
            <person name="Denton-Giles M."/>
            <person name="Hegedus D."/>
            <person name="Seifbarghy S."/>
            <person name="Rollins J."/>
            <person name="van Kan J."/>
            <person name="Seidl M.F."/>
            <person name="Faino L."/>
            <person name="Mbengue M."/>
            <person name="Navaud O."/>
            <person name="Raffaele S."/>
            <person name="Hammond-Kosack K."/>
            <person name="Heard S."/>
            <person name="Oliver R."/>
        </authorList>
    </citation>
    <scope>NUCLEOTIDE SEQUENCE [LARGE SCALE GENOMIC DNA]</scope>
    <source>
        <strain evidence="7">ATCC 18683 / 1980 / Ss-1</strain>
    </source>
</reference>
<sequence>MAIEKVIKLPKITTSPNQFQGSSLLKFYSAFFLGTFILSIWHYGIPFHLLSPFNLESNNLPSTIAKATWQWSDVKPSQDLIWHSCYDTFQCARLSLPLDWLNTSNPSKITLAIIKLPAANLTDYRGPVFTNPGGPGGSGIYSLRKNGHSLQKIIGKNHDVISFDPRGVGASTPLINCWASKQISQAWKLSDVGLVDSHPGMLYDAYARASALSHTFQENMQREAEDRGEESLLRFVSTTSVARDMLEIMEKSGTEKMRYWGFSYGTFLGGVFAAMYPDRVERMVSDDYIEWSTNSHTSFLHDSDKIMEAFYHYCHASGPQNCAFYSSTPSKISTRLENLLTTLKTHPIIVPPSDPTLFPEIITYTSLKRLISATLYRPILLFPTLANVLLSLETGDGIPFLNFISTLDLHESFTCECDVSSNGILAPAKEKEEEGTDDAMAAIMCSDGGIMNETVSEFEVYADTLMEGALMTGAANVEVRMSCVGWNVVPKWRYTGINFPSLPTLSHFSTSSYFQNPPSMLTTPGPFTSTTNHPILYIANRADNVTPLRSALSNAKNFPRSRVVIQNSFGHTSLAAPSICTAKIIRAYFQEGLLPENGMVCEGEGRLFGGEGMRVAGDEIGRGEGERGEWEEDEELKEAGRNLMLSVDFSWSKFF</sequence>
<keyword evidence="3" id="KW-0472">Membrane</keyword>
<dbReference type="Pfam" id="PF08386">
    <property type="entry name" value="Abhydrolase_4"/>
    <property type="match status" value="1"/>
</dbReference>
<feature type="domain" description="Peptidase S33 tripeptidyl aminopeptidase-like C-terminal" evidence="5">
    <location>
        <begin position="529"/>
        <end position="601"/>
    </location>
</feature>
<dbReference type="InterPro" id="IPR051601">
    <property type="entry name" value="Serine_prot/Carboxylest_S33"/>
</dbReference>
<comment type="similarity">
    <text evidence="1">Belongs to the peptidase S33 family.</text>
</comment>
<evidence type="ECO:0008006" key="8">
    <source>
        <dbReference type="Google" id="ProtNLM"/>
    </source>
</evidence>
<feature type="domain" description="AB hydrolase-1" evidence="4">
    <location>
        <begin position="127"/>
        <end position="300"/>
    </location>
</feature>
<evidence type="ECO:0000259" key="5">
    <source>
        <dbReference type="Pfam" id="PF08386"/>
    </source>
</evidence>
<dbReference type="PANTHER" id="PTHR43248">
    <property type="entry name" value="2-SUCCINYL-6-HYDROXY-2,4-CYCLOHEXADIENE-1-CARBOXYLATE SYNTHASE"/>
    <property type="match status" value="1"/>
</dbReference>
<dbReference type="OrthoDB" id="425534at2759"/>
<name>A0A1D9Q055_SCLS1</name>
<accession>A0A1D9Q055</accession>
<evidence type="ECO:0000313" key="6">
    <source>
        <dbReference type="EMBL" id="APA08334.1"/>
    </source>
</evidence>
<evidence type="ECO:0000259" key="4">
    <source>
        <dbReference type="Pfam" id="PF00561"/>
    </source>
</evidence>
<dbReference type="InterPro" id="IPR029058">
    <property type="entry name" value="AB_hydrolase_fold"/>
</dbReference>
<dbReference type="SUPFAM" id="SSF53474">
    <property type="entry name" value="alpha/beta-Hydrolases"/>
    <property type="match status" value="1"/>
</dbReference>
<dbReference type="AlphaFoldDB" id="A0A1D9Q055"/>
<organism evidence="6 7">
    <name type="scientific">Sclerotinia sclerotiorum (strain ATCC 18683 / 1980 / Ss-1)</name>
    <name type="common">White mold</name>
    <name type="synonym">Whetzelinia sclerotiorum</name>
    <dbReference type="NCBI Taxonomy" id="665079"/>
    <lineage>
        <taxon>Eukaryota</taxon>
        <taxon>Fungi</taxon>
        <taxon>Dikarya</taxon>
        <taxon>Ascomycota</taxon>
        <taxon>Pezizomycotina</taxon>
        <taxon>Leotiomycetes</taxon>
        <taxon>Helotiales</taxon>
        <taxon>Sclerotiniaceae</taxon>
        <taxon>Sclerotinia</taxon>
    </lineage>
</organism>
<dbReference type="VEuPathDB" id="FungiDB:sscle_03g031040"/>
<dbReference type="GO" id="GO:0016787">
    <property type="term" value="F:hydrolase activity"/>
    <property type="evidence" value="ECO:0007669"/>
    <property type="project" value="UniProtKB-KW"/>
</dbReference>
<dbReference type="InterPro" id="IPR013595">
    <property type="entry name" value="Pept_S33_TAP-like_C"/>
</dbReference>
<protein>
    <recommendedName>
        <fullName evidence="8">AB hydrolase-1 domain-containing protein</fullName>
    </recommendedName>
</protein>
<evidence type="ECO:0000256" key="1">
    <source>
        <dbReference type="ARBA" id="ARBA00010088"/>
    </source>
</evidence>
<keyword evidence="2" id="KW-0378">Hydrolase</keyword>
<proteinExistence type="inferred from homology"/>
<dbReference type="EMBL" id="CP017816">
    <property type="protein sequence ID" value="APA08334.1"/>
    <property type="molecule type" value="Genomic_DNA"/>
</dbReference>
<dbReference type="Gene3D" id="3.40.50.1820">
    <property type="entry name" value="alpha/beta hydrolase"/>
    <property type="match status" value="1"/>
</dbReference>
<dbReference type="Pfam" id="PF00561">
    <property type="entry name" value="Abhydrolase_1"/>
    <property type="match status" value="1"/>
</dbReference>
<dbReference type="Proteomes" id="UP000177798">
    <property type="component" value="Chromosome 3"/>
</dbReference>
<evidence type="ECO:0000313" key="7">
    <source>
        <dbReference type="Proteomes" id="UP000177798"/>
    </source>
</evidence>
<dbReference type="PANTHER" id="PTHR43248:SF25">
    <property type="entry name" value="AB HYDROLASE-1 DOMAIN-CONTAINING PROTEIN-RELATED"/>
    <property type="match status" value="1"/>
</dbReference>
<feature type="transmembrane region" description="Helical" evidence="3">
    <location>
        <begin position="27"/>
        <end position="45"/>
    </location>
</feature>
<keyword evidence="3" id="KW-1133">Transmembrane helix</keyword>
<evidence type="ECO:0000256" key="3">
    <source>
        <dbReference type="SAM" id="Phobius"/>
    </source>
</evidence>
<evidence type="ECO:0000256" key="2">
    <source>
        <dbReference type="ARBA" id="ARBA00022801"/>
    </source>
</evidence>